<accession>A0A3M7T0F4</accession>
<sequence>MPKKVNGKEEDRLQKKLVEIDDDATPDTTENNSIDLKRDNSLIVKADELILSDFSMTDSLSAYRIVNNENKYYVLLKPPYCSCLYFLEFGICKHFICLCKLLNYYSDDNVREFVYVKKKGDQLNQKMIFLLCEKNSNKKKSYPCNVKADSDV</sequence>
<evidence type="ECO:0000256" key="1">
    <source>
        <dbReference type="PROSITE-ProRule" id="PRU00325"/>
    </source>
</evidence>
<protein>
    <recommendedName>
        <fullName evidence="2">SWIM-type domain-containing protein</fullName>
    </recommendedName>
</protein>
<evidence type="ECO:0000313" key="4">
    <source>
        <dbReference type="Proteomes" id="UP000276133"/>
    </source>
</evidence>
<dbReference type="Proteomes" id="UP000276133">
    <property type="component" value="Unassembled WGS sequence"/>
</dbReference>
<evidence type="ECO:0000259" key="2">
    <source>
        <dbReference type="PROSITE" id="PS50966"/>
    </source>
</evidence>
<gene>
    <name evidence="3" type="ORF">BpHYR1_001133</name>
</gene>
<dbReference type="PROSITE" id="PS50966">
    <property type="entry name" value="ZF_SWIM"/>
    <property type="match status" value="1"/>
</dbReference>
<dbReference type="GO" id="GO:0008270">
    <property type="term" value="F:zinc ion binding"/>
    <property type="evidence" value="ECO:0007669"/>
    <property type="project" value="UniProtKB-KW"/>
</dbReference>
<dbReference type="EMBL" id="REGN01000524">
    <property type="protein sequence ID" value="RNA41298.1"/>
    <property type="molecule type" value="Genomic_DNA"/>
</dbReference>
<keyword evidence="1" id="KW-0863">Zinc-finger</keyword>
<organism evidence="3 4">
    <name type="scientific">Brachionus plicatilis</name>
    <name type="common">Marine rotifer</name>
    <name type="synonym">Brachionus muelleri</name>
    <dbReference type="NCBI Taxonomy" id="10195"/>
    <lineage>
        <taxon>Eukaryota</taxon>
        <taxon>Metazoa</taxon>
        <taxon>Spiralia</taxon>
        <taxon>Gnathifera</taxon>
        <taxon>Rotifera</taxon>
        <taxon>Eurotatoria</taxon>
        <taxon>Monogononta</taxon>
        <taxon>Pseudotrocha</taxon>
        <taxon>Ploima</taxon>
        <taxon>Brachionidae</taxon>
        <taxon>Brachionus</taxon>
    </lineage>
</organism>
<dbReference type="InterPro" id="IPR007527">
    <property type="entry name" value="Znf_SWIM"/>
</dbReference>
<dbReference type="AlphaFoldDB" id="A0A3M7T0F4"/>
<proteinExistence type="predicted"/>
<keyword evidence="1" id="KW-0862">Zinc</keyword>
<evidence type="ECO:0000313" key="3">
    <source>
        <dbReference type="EMBL" id="RNA41298.1"/>
    </source>
</evidence>
<reference evidence="3 4" key="1">
    <citation type="journal article" date="2018" name="Sci. Rep.">
        <title>Genomic signatures of local adaptation to the degree of environmental predictability in rotifers.</title>
        <authorList>
            <person name="Franch-Gras L."/>
            <person name="Hahn C."/>
            <person name="Garcia-Roger E.M."/>
            <person name="Carmona M.J."/>
            <person name="Serra M."/>
            <person name="Gomez A."/>
        </authorList>
    </citation>
    <scope>NUCLEOTIDE SEQUENCE [LARGE SCALE GENOMIC DNA]</scope>
    <source>
        <strain evidence="3">HYR1</strain>
    </source>
</reference>
<name>A0A3M7T0F4_BRAPC</name>
<keyword evidence="1" id="KW-0479">Metal-binding</keyword>
<keyword evidence="4" id="KW-1185">Reference proteome</keyword>
<comment type="caution">
    <text evidence="3">The sequence shown here is derived from an EMBL/GenBank/DDBJ whole genome shotgun (WGS) entry which is preliminary data.</text>
</comment>
<feature type="domain" description="SWIM-type" evidence="2">
    <location>
        <begin position="72"/>
        <end position="103"/>
    </location>
</feature>